<accession>F4XWP1</accession>
<dbReference type="HOGENOM" id="CLU_820884_0_0_3"/>
<dbReference type="Pfam" id="PF06832">
    <property type="entry name" value="BiPBP_C"/>
    <property type="match status" value="1"/>
</dbReference>
<dbReference type="Proteomes" id="UP000003959">
    <property type="component" value="Unassembled WGS sequence"/>
</dbReference>
<keyword evidence="5" id="KW-0378">Hydrolase</keyword>
<gene>
    <name evidence="5" type="ORF">LYNGBM3L_44350</name>
</gene>
<evidence type="ECO:0000256" key="2">
    <source>
        <dbReference type="ARBA" id="ARBA00022679"/>
    </source>
</evidence>
<organism evidence="5 6">
    <name type="scientific">Moorena producens 3L</name>
    <dbReference type="NCBI Taxonomy" id="489825"/>
    <lineage>
        <taxon>Bacteria</taxon>
        <taxon>Bacillati</taxon>
        <taxon>Cyanobacteriota</taxon>
        <taxon>Cyanophyceae</taxon>
        <taxon>Coleofasciculales</taxon>
        <taxon>Coleofasciculaceae</taxon>
        <taxon>Moorena</taxon>
    </lineage>
</organism>
<keyword evidence="5" id="KW-0645">Protease</keyword>
<dbReference type="GO" id="GO:0004180">
    <property type="term" value="F:carboxypeptidase activity"/>
    <property type="evidence" value="ECO:0007669"/>
    <property type="project" value="UniProtKB-KW"/>
</dbReference>
<dbReference type="OrthoDB" id="9766909at2"/>
<evidence type="ECO:0000259" key="4">
    <source>
        <dbReference type="Pfam" id="PF06832"/>
    </source>
</evidence>
<dbReference type="InterPro" id="IPR012338">
    <property type="entry name" value="Beta-lactam/transpept-like"/>
</dbReference>
<feature type="domain" description="Penicillin-binding C-terminal" evidence="4">
    <location>
        <begin position="231"/>
        <end position="318"/>
    </location>
</feature>
<sequence length="338" mass="37547">MARSKQLSDHPPSTQSPLFNLKPNNLQPPNLQPPNLQPPNLGQKATLREQHSTLSTWALITDILSDPQARAQGFGVDSVLNLPFPAAVKTGTSSNFRDTWTVGFTKNYTVATWVGNFNGEPMEQVSGVIGAAPLWHRIMLHLHQSQEPAPFQAPPGLVQRPVCALSGLRPTPACPTVVQEYFYPDDLQDYERQSDTFYQMTSVGANQQSPQYIVNLPDEYNEWLARQPQGNLAPGKLKILSPREGDLYMLYPTESDQDSNSAVQRLEFKVAGVKSESVEWWLNGEKLTTNSSNSFFWPLGPGDWTLEVKSGDISDRVTFKVQLAENPPTRRGFSIAGP</sequence>
<keyword evidence="6" id="KW-1185">Reference proteome</keyword>
<reference evidence="6" key="1">
    <citation type="journal article" date="2011" name="Proc. Natl. Acad. Sci. U.S.A.">
        <title>Genomic insights into the physiology and ecology of the marine filamentous cyanobacterium Lyngbya majuscula.</title>
        <authorList>
            <person name="Jones A.C."/>
            <person name="Monroe E.A."/>
            <person name="Podell S."/>
            <person name="Hess W.R."/>
            <person name="Klages S."/>
            <person name="Esquenazi E."/>
            <person name="Niessen S."/>
            <person name="Hoover H."/>
            <person name="Rothmann M."/>
            <person name="Lasken R.S."/>
            <person name="Yates J.R.III."/>
            <person name="Reinhardt R."/>
            <person name="Kube M."/>
            <person name="Burkart M.D."/>
            <person name="Allen E.E."/>
            <person name="Dorrestein P.C."/>
            <person name="Gerwick W.H."/>
            <person name="Gerwick L."/>
        </authorList>
    </citation>
    <scope>NUCLEOTIDE SEQUENCE [LARGE SCALE GENOMIC DNA]</scope>
    <source>
        <strain evidence="6">3L</strain>
    </source>
</reference>
<dbReference type="GO" id="GO:0009252">
    <property type="term" value="P:peptidoglycan biosynthetic process"/>
    <property type="evidence" value="ECO:0007669"/>
    <property type="project" value="TreeGrafter"/>
</dbReference>
<dbReference type="SUPFAM" id="SSF56601">
    <property type="entry name" value="beta-lactamase/transpeptidase-like"/>
    <property type="match status" value="1"/>
</dbReference>
<keyword evidence="2" id="KW-0808">Transferase</keyword>
<proteinExistence type="predicted"/>
<dbReference type="EMBL" id="GL890944">
    <property type="protein sequence ID" value="EGJ31001.1"/>
    <property type="molecule type" value="Genomic_DNA"/>
</dbReference>
<evidence type="ECO:0000256" key="1">
    <source>
        <dbReference type="ARBA" id="ARBA00022676"/>
    </source>
</evidence>
<evidence type="ECO:0000256" key="3">
    <source>
        <dbReference type="SAM" id="MobiDB-lite"/>
    </source>
</evidence>
<dbReference type="PANTHER" id="PTHR32282:SF33">
    <property type="entry name" value="PEPTIDOGLYCAN GLYCOSYLTRANSFERASE"/>
    <property type="match status" value="1"/>
</dbReference>
<name>F4XWP1_9CYAN</name>
<dbReference type="GO" id="GO:0008955">
    <property type="term" value="F:peptidoglycan glycosyltransferase activity"/>
    <property type="evidence" value="ECO:0007669"/>
    <property type="project" value="TreeGrafter"/>
</dbReference>
<dbReference type="GO" id="GO:0030288">
    <property type="term" value="C:outer membrane-bounded periplasmic space"/>
    <property type="evidence" value="ECO:0007669"/>
    <property type="project" value="TreeGrafter"/>
</dbReference>
<dbReference type="Gene3D" id="3.40.710.10">
    <property type="entry name" value="DD-peptidase/beta-lactamase superfamily"/>
    <property type="match status" value="1"/>
</dbReference>
<keyword evidence="1" id="KW-0328">Glycosyltransferase</keyword>
<feature type="compositionally biased region" description="Low complexity" evidence="3">
    <location>
        <begin position="17"/>
        <end position="29"/>
    </location>
</feature>
<keyword evidence="5" id="KW-0121">Carboxypeptidase</keyword>
<dbReference type="AlphaFoldDB" id="F4XWP1"/>
<dbReference type="InterPro" id="IPR050396">
    <property type="entry name" value="Glycosyltr_51/Transpeptidase"/>
</dbReference>
<protein>
    <submittedName>
        <fullName evidence="5">Membrane carboxypeptidase/penicillin-binding protein PbpC</fullName>
    </submittedName>
</protein>
<feature type="region of interest" description="Disordered" evidence="3">
    <location>
        <begin position="1"/>
        <end position="42"/>
    </location>
</feature>
<evidence type="ECO:0000313" key="6">
    <source>
        <dbReference type="Proteomes" id="UP000003959"/>
    </source>
</evidence>
<evidence type="ECO:0000313" key="5">
    <source>
        <dbReference type="EMBL" id="EGJ31001.1"/>
    </source>
</evidence>
<dbReference type="PANTHER" id="PTHR32282">
    <property type="entry name" value="BINDING PROTEIN TRANSPEPTIDASE, PUTATIVE-RELATED"/>
    <property type="match status" value="1"/>
</dbReference>
<dbReference type="InterPro" id="IPR009647">
    <property type="entry name" value="PBP_C"/>
</dbReference>
<dbReference type="eggNOG" id="COG4953">
    <property type="taxonomic scope" value="Bacteria"/>
</dbReference>